<dbReference type="OrthoDB" id="10028852at2759"/>
<dbReference type="PANTHER" id="PTHR13594:SF2">
    <property type="entry name" value="SI:CH73-100L22.3"/>
    <property type="match status" value="1"/>
</dbReference>
<feature type="compositionally biased region" description="Basic and acidic residues" evidence="2">
    <location>
        <begin position="537"/>
        <end position="547"/>
    </location>
</feature>
<dbReference type="GO" id="GO:0005814">
    <property type="term" value="C:centriole"/>
    <property type="evidence" value="ECO:0007669"/>
    <property type="project" value="InterPro"/>
</dbReference>
<name>A0A6J2V9R8_CHACN</name>
<feature type="compositionally biased region" description="Basic residues" evidence="2">
    <location>
        <begin position="1065"/>
        <end position="1077"/>
    </location>
</feature>
<feature type="compositionally biased region" description="Basic and acidic residues" evidence="2">
    <location>
        <begin position="700"/>
        <end position="717"/>
    </location>
</feature>
<feature type="compositionally biased region" description="Polar residues" evidence="2">
    <location>
        <begin position="609"/>
        <end position="620"/>
    </location>
</feature>
<dbReference type="InterPro" id="IPR033207">
    <property type="entry name" value="CCP110"/>
</dbReference>
<dbReference type="GO" id="GO:1903723">
    <property type="term" value="P:negative regulation of centriole elongation"/>
    <property type="evidence" value="ECO:0007669"/>
    <property type="project" value="TreeGrafter"/>
</dbReference>
<gene>
    <name evidence="4" type="primary">cp110</name>
</gene>
<keyword evidence="1" id="KW-0175">Coiled coil</keyword>
<proteinExistence type="predicted"/>
<feature type="coiled-coil region" evidence="1">
    <location>
        <begin position="806"/>
        <end position="842"/>
    </location>
</feature>
<dbReference type="InParanoid" id="A0A6J2V9R8"/>
<feature type="region of interest" description="Disordered" evidence="2">
    <location>
        <begin position="1008"/>
        <end position="1077"/>
    </location>
</feature>
<protein>
    <submittedName>
        <fullName evidence="4">LOW QUALITY PROTEIN: centriolar coiled-coil protein of 110 kDa</fullName>
    </submittedName>
</protein>
<feature type="region of interest" description="Disordered" evidence="2">
    <location>
        <begin position="681"/>
        <end position="717"/>
    </location>
</feature>
<feature type="region of interest" description="Disordered" evidence="2">
    <location>
        <begin position="338"/>
        <end position="424"/>
    </location>
</feature>
<dbReference type="Proteomes" id="UP000504632">
    <property type="component" value="Chromosome 4"/>
</dbReference>
<accession>A0A6J2V9R8</accession>
<dbReference type="AlphaFoldDB" id="A0A6J2V9R8"/>
<dbReference type="CTD" id="100329274"/>
<evidence type="ECO:0000313" key="4">
    <source>
        <dbReference type="RefSeq" id="XP_030627936.1"/>
    </source>
</evidence>
<feature type="region of interest" description="Disordered" evidence="2">
    <location>
        <begin position="524"/>
        <end position="557"/>
    </location>
</feature>
<feature type="region of interest" description="Disordered" evidence="2">
    <location>
        <begin position="600"/>
        <end position="620"/>
    </location>
</feature>
<dbReference type="Pfam" id="PF16025">
    <property type="entry name" value="CaM_bind"/>
    <property type="match status" value="1"/>
</dbReference>
<evidence type="ECO:0000313" key="3">
    <source>
        <dbReference type="Proteomes" id="UP000504632"/>
    </source>
</evidence>
<dbReference type="GO" id="GO:0007099">
    <property type="term" value="P:centriole replication"/>
    <property type="evidence" value="ECO:0007669"/>
    <property type="project" value="InterPro"/>
</dbReference>
<evidence type="ECO:0000256" key="2">
    <source>
        <dbReference type="SAM" id="MobiDB-lite"/>
    </source>
</evidence>
<evidence type="ECO:0000256" key="1">
    <source>
        <dbReference type="SAM" id="Coils"/>
    </source>
</evidence>
<dbReference type="RefSeq" id="XP_030627936.1">
    <property type="nucleotide sequence ID" value="XM_030772076.1"/>
</dbReference>
<reference evidence="4" key="1">
    <citation type="submission" date="2025-08" db="UniProtKB">
        <authorList>
            <consortium name="RefSeq"/>
        </authorList>
    </citation>
    <scope>IDENTIFICATION</scope>
</reference>
<organism evidence="3 4">
    <name type="scientific">Chanos chanos</name>
    <name type="common">Milkfish</name>
    <name type="synonym">Mugil chanos</name>
    <dbReference type="NCBI Taxonomy" id="29144"/>
    <lineage>
        <taxon>Eukaryota</taxon>
        <taxon>Metazoa</taxon>
        <taxon>Chordata</taxon>
        <taxon>Craniata</taxon>
        <taxon>Vertebrata</taxon>
        <taxon>Euteleostomi</taxon>
        <taxon>Actinopterygii</taxon>
        <taxon>Neopterygii</taxon>
        <taxon>Teleostei</taxon>
        <taxon>Ostariophysi</taxon>
        <taxon>Gonorynchiformes</taxon>
        <taxon>Chanidae</taxon>
        <taxon>Chanos</taxon>
    </lineage>
</organism>
<feature type="compositionally biased region" description="Basic and acidic residues" evidence="2">
    <location>
        <begin position="384"/>
        <end position="397"/>
    </location>
</feature>
<keyword evidence="3" id="KW-1185">Reference proteome</keyword>
<feature type="compositionally biased region" description="Basic and acidic residues" evidence="2">
    <location>
        <begin position="408"/>
        <end position="419"/>
    </location>
</feature>
<dbReference type="GeneID" id="115810151"/>
<dbReference type="FunCoup" id="A0A6J2V9R8">
    <property type="interactions" value="666"/>
</dbReference>
<dbReference type="PANTHER" id="PTHR13594">
    <property type="entry name" value="CENTRIOLAR COILED-COIL PROTEIN OF 110 KDA"/>
    <property type="match status" value="1"/>
</dbReference>
<sequence>MESYEEFIQKQQRKLCRSDSSVCDSLFNSYTSSLISFYGSPILPPLLNGEQRKEMQRLRESALKKSVRWRESSNSRMSYAQKILDSVQFRKAPTLLEFQNEPQFTDVLNTDFPSTSNSAESPADEYADISGNFWNPQSMSLCPSEIIFCEKVRDPCHPLTSTACDDLSASPLKSLEEEETFDNSQVTVLCEGLSVLGYQKQRALELNTSGELDSESFSDSKKHPHADVSHQALSSGYVTNETTDVASQPSWVDSINGGTESKFLAEGDLDVVSTAQPTSKSQNIISHAPVDGDALQEECEVRAVSQGDEITERADVSPEPDTAEGPYRMSLQTLLKKSQEHRRRQRMLRNQAKNLRACKTGQAEEHSLSDKENEEFHSAALGKTELRKAREKRKDQGKVQFSDPVQTHTDERETERAESNKMMSDVVETSVTQTEVLVEQCADNSSDVELMSDSFTGKAAFDVDNHPRSTSPTAPTTAKSLYLTKGKRTVSRLPRPCLLDGKKFKNVPTPQFCLSPVRSKKGGGRFDTLRKPLGKTLCEDKDPDPGKRGNKGADMSSVTEVIAPLDRSMEKTHQIAQLELNLSSLKALISDLESTLIESQADQMEAPSPGSTSLQKQQLSPAGHCSTGIFNLGGNLSSLASVSGPNGTVKPVSFGQYAPSRCVTSLVQKKRVPSAFHNIAEAKRQQHRGSVLTDNSNQSNERRKNEEEKNKKKALDDVKESLSASCLNRSYDVDTPSRLWSCDVSQGKQLTPETLGQDGASRAKRRLLMHAMEESCPSGGDGIGWEQLEYRSSPKAVQSSAQERQLLQLRLEDESQKRTLEEEEQEKERRRQQELLQSLAMRYQFLRSMSFPCPGSRSRLEDTPTSLQLVLPSPVGLDSSTPELTAPTFPLVTLTSSQSPVSLTVSCGPLVVAAVKGYLTRRLLRTERVTQLIRTIKDTQLFLLGFQAQTPVRGEYSSRQDLMLQERVALQLRSARYELYDLFFSVSSSERMQIIAWDRELARERQLKRQEHKAPRSSAKGSLSAATKKALERKRSIMLQKKVPERAKSAQGGECGWTVMPNPRRVPKRTTPSRRPR</sequence>
<feature type="compositionally biased region" description="Basic and acidic residues" evidence="2">
    <location>
        <begin position="362"/>
        <end position="377"/>
    </location>
</feature>
<dbReference type="GO" id="GO:0032053">
    <property type="term" value="P:ciliary basal body organization"/>
    <property type="evidence" value="ECO:0007669"/>
    <property type="project" value="TreeGrafter"/>
</dbReference>
<dbReference type="GO" id="GO:0032465">
    <property type="term" value="P:regulation of cytokinesis"/>
    <property type="evidence" value="ECO:0007669"/>
    <property type="project" value="InterPro"/>
</dbReference>